<accession>A0A2J8KPN7</accession>
<evidence type="ECO:0000256" key="1">
    <source>
        <dbReference type="ARBA" id="ARBA00011903"/>
    </source>
</evidence>
<evidence type="ECO:0000256" key="2">
    <source>
        <dbReference type="ARBA" id="ARBA00022443"/>
    </source>
</evidence>
<dbReference type="InterPro" id="IPR055175">
    <property type="entry name" value="ACK/TNK-like_SAM"/>
</dbReference>
<dbReference type="EMBL" id="NBAG03000347">
    <property type="protein sequence ID" value="PNI36988.1"/>
    <property type="molecule type" value="Genomic_DNA"/>
</dbReference>
<dbReference type="EC" id="2.7.10.2" evidence="1"/>
<feature type="domain" description="ACK/TNK-like SAM" evidence="9">
    <location>
        <begin position="10"/>
        <end position="55"/>
    </location>
</feature>
<protein>
    <recommendedName>
        <fullName evidence="1">non-specific protein-tyrosine kinase</fullName>
        <ecNumber evidence="1">2.7.10.2</ecNumber>
    </recommendedName>
</protein>
<dbReference type="CDD" id="cd09539">
    <property type="entry name" value="SAM_TNK-like"/>
    <property type="match status" value="1"/>
</dbReference>
<proteinExistence type="predicted"/>
<feature type="signal peptide" evidence="8">
    <location>
        <begin position="1"/>
        <end position="19"/>
    </location>
</feature>
<keyword evidence="3" id="KW-0808">Transferase</keyword>
<reference evidence="10 11" key="1">
    <citation type="submission" date="2017-12" db="EMBL/GenBank/DDBJ databases">
        <title>High-resolution comparative analysis of great ape genomes.</title>
        <authorList>
            <person name="Pollen A."/>
            <person name="Hastie A."/>
            <person name="Hormozdiari F."/>
            <person name="Dougherty M."/>
            <person name="Liu R."/>
            <person name="Chaisson M."/>
            <person name="Hoppe E."/>
            <person name="Hill C."/>
            <person name="Pang A."/>
            <person name="Hillier L."/>
            <person name="Baker C."/>
            <person name="Armstrong J."/>
            <person name="Shendure J."/>
            <person name="Paten B."/>
            <person name="Wilson R."/>
            <person name="Chao H."/>
            <person name="Schneider V."/>
            <person name="Ventura M."/>
            <person name="Kronenberg Z."/>
            <person name="Murali S."/>
            <person name="Gordon D."/>
            <person name="Cantsilieris S."/>
            <person name="Munson K."/>
            <person name="Nelson B."/>
            <person name="Raja A."/>
            <person name="Underwood J."/>
            <person name="Diekhans M."/>
            <person name="Fiddes I."/>
            <person name="Haussler D."/>
            <person name="Eichler E."/>
        </authorList>
    </citation>
    <scope>NUCLEOTIDE SEQUENCE [LARGE SCALE GENOMIC DNA]</scope>
    <source>
        <strain evidence="10">Yerkes chimp pedigree #C0471</strain>
    </source>
</reference>
<feature type="chain" id="PRO_5014350024" description="non-specific protein-tyrosine kinase" evidence="8">
    <location>
        <begin position="20"/>
        <end position="77"/>
    </location>
</feature>
<keyword evidence="8" id="KW-0732">Signal</keyword>
<comment type="caution">
    <text evidence="10">The sequence shown here is derived from an EMBL/GenBank/DDBJ whole genome shotgun (WGS) entry which is preliminary data.</text>
</comment>
<evidence type="ECO:0000313" key="11">
    <source>
        <dbReference type="Proteomes" id="UP000236370"/>
    </source>
</evidence>
<name>A0A2J8KPN7_PANTR</name>
<evidence type="ECO:0000256" key="8">
    <source>
        <dbReference type="SAM" id="SignalP"/>
    </source>
</evidence>
<organism evidence="10 11">
    <name type="scientific">Pan troglodytes</name>
    <name type="common">Chimpanzee</name>
    <dbReference type="NCBI Taxonomy" id="9598"/>
    <lineage>
        <taxon>Eukaryota</taxon>
        <taxon>Metazoa</taxon>
        <taxon>Chordata</taxon>
        <taxon>Craniata</taxon>
        <taxon>Vertebrata</taxon>
        <taxon>Euteleostomi</taxon>
        <taxon>Mammalia</taxon>
        <taxon>Eutheria</taxon>
        <taxon>Euarchontoglires</taxon>
        <taxon>Primates</taxon>
        <taxon>Haplorrhini</taxon>
        <taxon>Catarrhini</taxon>
        <taxon>Hominidae</taxon>
        <taxon>Pan</taxon>
    </lineage>
</organism>
<keyword evidence="6" id="KW-0067">ATP-binding</keyword>
<keyword evidence="7" id="KW-0829">Tyrosine-protein kinase</keyword>
<evidence type="ECO:0000256" key="3">
    <source>
        <dbReference type="ARBA" id="ARBA00022679"/>
    </source>
</evidence>
<dbReference type="Pfam" id="PF22931">
    <property type="entry name" value="SAM_TNK"/>
    <property type="match status" value="1"/>
</dbReference>
<evidence type="ECO:0000256" key="7">
    <source>
        <dbReference type="ARBA" id="ARBA00023137"/>
    </source>
</evidence>
<keyword evidence="2" id="KW-0728">SH3 domain</keyword>
<dbReference type="GO" id="GO:0004715">
    <property type="term" value="F:non-membrane spanning protein tyrosine kinase activity"/>
    <property type="evidence" value="ECO:0007669"/>
    <property type="project" value="UniProtKB-EC"/>
</dbReference>
<dbReference type="GO" id="GO:0005524">
    <property type="term" value="F:ATP binding"/>
    <property type="evidence" value="ECO:0007669"/>
    <property type="project" value="UniProtKB-KW"/>
</dbReference>
<dbReference type="Proteomes" id="UP000236370">
    <property type="component" value="Unassembled WGS sequence"/>
</dbReference>
<evidence type="ECO:0000256" key="4">
    <source>
        <dbReference type="ARBA" id="ARBA00022741"/>
    </source>
</evidence>
<sequence length="77" mass="8705">MLPEAGSLWLLKLLRGIQLAQFYWPILEELNVTRPEHFDFVKPEDLDGIGMGRPALILASHSPAQTVRSSEKATFWA</sequence>
<keyword evidence="5" id="KW-0418">Kinase</keyword>
<evidence type="ECO:0000313" key="10">
    <source>
        <dbReference type="EMBL" id="PNI36988.1"/>
    </source>
</evidence>
<evidence type="ECO:0000256" key="6">
    <source>
        <dbReference type="ARBA" id="ARBA00022840"/>
    </source>
</evidence>
<dbReference type="AlphaFoldDB" id="A0A2J8KPN7"/>
<dbReference type="InterPro" id="IPR049587">
    <property type="entry name" value="TNK-like_SAM"/>
</dbReference>
<keyword evidence="4" id="KW-0547">Nucleotide-binding</keyword>
<evidence type="ECO:0000256" key="5">
    <source>
        <dbReference type="ARBA" id="ARBA00022777"/>
    </source>
</evidence>
<gene>
    <name evidence="10" type="ORF">CK820_G0036814</name>
</gene>
<evidence type="ECO:0000259" key="9">
    <source>
        <dbReference type="Pfam" id="PF22931"/>
    </source>
</evidence>